<reference evidence="1 2" key="2">
    <citation type="journal article" date="2010" name="Stand. Genomic Sci.">
        <title>Complete genome sequence of Syntrophothermus lipocalidus type strain (TGB-C1).</title>
        <authorList>
            <person name="Djao O.D."/>
            <person name="Zhang X."/>
            <person name="Lucas S."/>
            <person name="Lapidus A."/>
            <person name="Del Rio T.G."/>
            <person name="Nolan M."/>
            <person name="Tice H."/>
            <person name="Cheng J.F."/>
            <person name="Han C."/>
            <person name="Tapia R."/>
            <person name="Goodwin L."/>
            <person name="Pitluck S."/>
            <person name="Liolios K."/>
            <person name="Ivanova N."/>
            <person name="Mavromatis K."/>
            <person name="Mikhailova N."/>
            <person name="Ovchinnikova G."/>
            <person name="Pati A."/>
            <person name="Brambilla E."/>
            <person name="Chen A."/>
            <person name="Palaniappan K."/>
            <person name="Land M."/>
            <person name="Hauser L."/>
            <person name="Chang Y.J."/>
            <person name="Jeffries C.D."/>
            <person name="Rohde M."/>
            <person name="Sikorski J."/>
            <person name="Spring S."/>
            <person name="Goker M."/>
            <person name="Detter J.C."/>
            <person name="Woyke T."/>
            <person name="Bristow J."/>
            <person name="Eisen J.A."/>
            <person name="Markowitz V."/>
            <person name="Hugenholtz P."/>
            <person name="Kyrpides N.C."/>
            <person name="Klenk H.P."/>
        </authorList>
    </citation>
    <scope>NUCLEOTIDE SEQUENCE [LARGE SCALE GENOMIC DNA]</scope>
    <source>
        <strain evidence="2">DSM 12680 / TGB-C1</strain>
    </source>
</reference>
<protein>
    <submittedName>
        <fullName evidence="1">Uncharacterized protein</fullName>
    </submittedName>
</protein>
<evidence type="ECO:0000313" key="2">
    <source>
        <dbReference type="Proteomes" id="UP000000378"/>
    </source>
</evidence>
<gene>
    <name evidence="1" type="ordered locus">Slip_1831</name>
</gene>
<dbReference type="STRING" id="643648.Slip_1831"/>
<dbReference type="KEGG" id="slp:Slip_1831"/>
<dbReference type="EMBL" id="CP002048">
    <property type="protein sequence ID" value="ADI02586.1"/>
    <property type="molecule type" value="Genomic_DNA"/>
</dbReference>
<dbReference type="Proteomes" id="UP000000378">
    <property type="component" value="Chromosome"/>
</dbReference>
<sequence>MFRFRIGSCKFKRTGNDKWEYGIAINDGEYIIGADGYKVQADDVLGWRPTSGLAIDFDALETYLPILTALLARLTEKEAKECTAR</sequence>
<accession>D7CPF1</accession>
<name>D7CPF1_SYNLT</name>
<organism evidence="1 2">
    <name type="scientific">Syntrophothermus lipocalidus (strain DSM 12680 / TGB-C1)</name>
    <dbReference type="NCBI Taxonomy" id="643648"/>
    <lineage>
        <taxon>Bacteria</taxon>
        <taxon>Bacillati</taxon>
        <taxon>Bacillota</taxon>
        <taxon>Clostridia</taxon>
        <taxon>Eubacteriales</taxon>
        <taxon>Syntrophomonadaceae</taxon>
        <taxon>Syntrophothermus</taxon>
    </lineage>
</organism>
<evidence type="ECO:0000313" key="1">
    <source>
        <dbReference type="EMBL" id="ADI02586.1"/>
    </source>
</evidence>
<proteinExistence type="predicted"/>
<dbReference type="AlphaFoldDB" id="D7CPF1"/>
<dbReference type="HOGENOM" id="CLU_2511525_0_0_9"/>
<keyword evidence="2" id="KW-1185">Reference proteome</keyword>
<dbReference type="RefSeq" id="WP_013175988.1">
    <property type="nucleotide sequence ID" value="NC_014220.1"/>
</dbReference>
<reference evidence="2" key="1">
    <citation type="journal article" date="2010" name="Stand. Genomic Sci.">
        <title>Complete genome sequence of Syntrophothermus lipocalidus type strain (TGB-C1T).</title>
        <authorList>
            <consortium name="US DOE Joint Genome Institute (JGI-PGF)"/>
            <person name="Djao O."/>
            <person name="Zhang X."/>
            <person name="Lucas S."/>
            <person name="Lapidus A."/>
            <person name="Glavina Del Rio T."/>
            <person name="Nolan M."/>
            <person name="Tice H."/>
            <person name="Cheng J."/>
            <person name="Han C."/>
            <person name="Tapia R."/>
            <person name="Goodwin L."/>
            <person name="Pitluck S."/>
            <person name="Liolios K."/>
            <person name="Ivanova N."/>
            <person name="Mavromatis K."/>
            <person name="Mikhailova N."/>
            <person name="Ovchinnikova G."/>
            <person name="Pati A."/>
            <person name="Brambilla E."/>
            <person name="Chen A."/>
            <person name="Palaniappan K."/>
            <person name="Land M."/>
            <person name="Hauser L."/>
            <person name="Chang Y."/>
            <person name="Jeffries C."/>
            <person name="Rohde M."/>
            <person name="Sikorski J."/>
            <person name="Spring S."/>
            <person name="Goker M."/>
            <person name="Detter J."/>
            <person name="Woyke T."/>
            <person name="Bristow J."/>
            <person name="Eisen J."/>
            <person name="Markowitz V."/>
            <person name="Hugenholtz P."/>
            <person name="Kyrpides N."/>
            <person name="Klenk H."/>
        </authorList>
    </citation>
    <scope>NUCLEOTIDE SEQUENCE [LARGE SCALE GENOMIC DNA]</scope>
    <source>
        <strain evidence="2">DSM 12680 / TGB-C1</strain>
    </source>
</reference>